<dbReference type="Proteomes" id="UP000177039">
    <property type="component" value="Unassembled WGS sequence"/>
</dbReference>
<protein>
    <submittedName>
        <fullName evidence="1">Uncharacterized protein</fullName>
    </submittedName>
</protein>
<evidence type="ECO:0000313" key="2">
    <source>
        <dbReference type="Proteomes" id="UP000177039"/>
    </source>
</evidence>
<comment type="caution">
    <text evidence="1">The sequence shown here is derived from an EMBL/GenBank/DDBJ whole genome shotgun (WGS) entry which is preliminary data.</text>
</comment>
<proteinExistence type="predicted"/>
<dbReference type="EMBL" id="MFBT01000031">
    <property type="protein sequence ID" value="OGD98788.1"/>
    <property type="molecule type" value="Genomic_DNA"/>
</dbReference>
<sequence>MRKRLLIIVAVAILLLIASIIWAIVVSFTIIKPTTESINQKLVQKMASVVRIPQGILPPSYDIDQTSFFWEMETLEKEVTGVRFKYQTGFFKNQNKIEAVLEMPENGDPALFNKVLPAVIADGQSLRAAQDIEKADLSANQMVGYQQIRLAVKRETKQATKIIWDFDKTSLGEDLNRDYAKLERYPTFFFKILYSLPNLIVSFFSG</sequence>
<evidence type="ECO:0000313" key="1">
    <source>
        <dbReference type="EMBL" id="OGD98788.1"/>
    </source>
</evidence>
<name>A0A1F5H3W9_9BACT</name>
<organism evidence="1 2">
    <name type="scientific">Candidatus Curtissbacteria bacterium RIFCSPLOWO2_01_FULL_42_50</name>
    <dbReference type="NCBI Taxonomy" id="1797730"/>
    <lineage>
        <taxon>Bacteria</taxon>
        <taxon>Candidatus Curtissiibacteriota</taxon>
    </lineage>
</organism>
<accession>A0A1F5H3W9</accession>
<dbReference type="AlphaFoldDB" id="A0A1F5H3W9"/>
<reference evidence="1 2" key="1">
    <citation type="journal article" date="2016" name="Nat. Commun.">
        <title>Thousands of microbial genomes shed light on interconnected biogeochemical processes in an aquifer system.</title>
        <authorList>
            <person name="Anantharaman K."/>
            <person name="Brown C.T."/>
            <person name="Hug L.A."/>
            <person name="Sharon I."/>
            <person name="Castelle C.J."/>
            <person name="Probst A.J."/>
            <person name="Thomas B.C."/>
            <person name="Singh A."/>
            <person name="Wilkins M.J."/>
            <person name="Karaoz U."/>
            <person name="Brodie E.L."/>
            <person name="Williams K.H."/>
            <person name="Hubbard S.S."/>
            <person name="Banfield J.F."/>
        </authorList>
    </citation>
    <scope>NUCLEOTIDE SEQUENCE [LARGE SCALE GENOMIC DNA]</scope>
</reference>
<gene>
    <name evidence="1" type="ORF">A3B54_03825</name>
</gene>